<evidence type="ECO:0000313" key="2">
    <source>
        <dbReference type="Proteomes" id="UP000823773"/>
    </source>
</evidence>
<proteinExistence type="predicted"/>
<accession>A0ACC5STV1</accession>
<gene>
    <name evidence="1" type="ORF">J2Z19_002004</name>
</gene>
<reference evidence="1" key="1">
    <citation type="submission" date="2021-03" db="EMBL/GenBank/DDBJ databases">
        <title>Genomic Encyclopedia of Type Strains, Phase IV (KMG-IV): sequencing the most valuable type-strain genomes for metagenomic binning, comparative biology and taxonomic classification.</title>
        <authorList>
            <person name="Goeker M."/>
        </authorList>
    </citation>
    <scope>NUCLEOTIDE SEQUENCE</scope>
    <source>
        <strain evidence="1">DSM 18131</strain>
    </source>
</reference>
<sequence length="130" mass="14251">MSVPPAREVKNAAARFGLKSEAKGVSKPFGSCSGASMRLYDYCSHYLEADMKEIQLKDAKATLSAVVDQAVQGNPAIITRHGRKEAVVLSFVEYEKLKNVPSFGRLLASYPGDEDDIPLRGDKPSRMIDF</sequence>
<organism evidence="1 2">
    <name type="scientific">Ensifer adhaerens</name>
    <name type="common">Sinorhizobium morelense</name>
    <dbReference type="NCBI Taxonomy" id="106592"/>
    <lineage>
        <taxon>Bacteria</taxon>
        <taxon>Pseudomonadati</taxon>
        <taxon>Pseudomonadota</taxon>
        <taxon>Alphaproteobacteria</taxon>
        <taxon>Hyphomicrobiales</taxon>
        <taxon>Rhizobiaceae</taxon>
        <taxon>Sinorhizobium/Ensifer group</taxon>
        <taxon>Ensifer</taxon>
    </lineage>
</organism>
<comment type="caution">
    <text evidence="1">The sequence shown here is derived from an EMBL/GenBank/DDBJ whole genome shotgun (WGS) entry which is preliminary data.</text>
</comment>
<name>A0ACC5STV1_ENSAD</name>
<dbReference type="Proteomes" id="UP000823773">
    <property type="component" value="Unassembled WGS sequence"/>
</dbReference>
<keyword evidence="2" id="KW-1185">Reference proteome</keyword>
<protein>
    <submittedName>
        <fullName evidence="1">Prevent-host-death family protein</fullName>
    </submittedName>
</protein>
<dbReference type="EMBL" id="JAGGJR010000002">
    <property type="protein sequence ID" value="MBP1872292.1"/>
    <property type="molecule type" value="Genomic_DNA"/>
</dbReference>
<evidence type="ECO:0000313" key="1">
    <source>
        <dbReference type="EMBL" id="MBP1872292.1"/>
    </source>
</evidence>